<dbReference type="GO" id="GO:0044877">
    <property type="term" value="F:protein-containing complex binding"/>
    <property type="evidence" value="ECO:0007669"/>
    <property type="project" value="TreeGrafter"/>
</dbReference>
<dbReference type="PANTHER" id="PTHR12126:SF11">
    <property type="entry name" value="NADH DEHYDROGENASE [UBIQUINONE] 1 ALPHA SUBCOMPLEX SUBUNIT 9, MITOCHONDRIAL"/>
    <property type="match status" value="1"/>
</dbReference>
<dbReference type="Proteomes" id="UP000654401">
    <property type="component" value="Unassembled WGS sequence"/>
</dbReference>
<evidence type="ECO:0000259" key="1">
    <source>
        <dbReference type="Pfam" id="PF01370"/>
    </source>
</evidence>
<reference evidence="2 3" key="1">
    <citation type="submission" date="2020-08" db="EMBL/GenBank/DDBJ databases">
        <title>Bridging the membrane lipid divide: bacteria of the FCB group superphylum have the potential to synthesize archaeal ether lipids.</title>
        <authorList>
            <person name="Villanueva L."/>
            <person name="Von Meijenfeldt F.A.B."/>
            <person name="Westbye A.B."/>
            <person name="Yadav S."/>
            <person name="Hopmans E.C."/>
            <person name="Dutilh B.E."/>
            <person name="Sinninghe Damste J.S."/>
        </authorList>
    </citation>
    <scope>NUCLEOTIDE SEQUENCE [LARGE SCALE GENOMIC DNA]</scope>
    <source>
        <strain evidence="2">NIOZ-UU100</strain>
    </source>
</reference>
<dbReference type="PANTHER" id="PTHR12126">
    <property type="entry name" value="NADH-UBIQUINONE OXIDOREDUCTASE 39 KDA SUBUNIT-RELATED"/>
    <property type="match status" value="1"/>
</dbReference>
<dbReference type="EMBL" id="JACNFK010000039">
    <property type="protein sequence ID" value="MBC8520363.1"/>
    <property type="molecule type" value="Genomic_DNA"/>
</dbReference>
<dbReference type="InterPro" id="IPR036291">
    <property type="entry name" value="NAD(P)-bd_dom_sf"/>
</dbReference>
<dbReference type="Pfam" id="PF01370">
    <property type="entry name" value="Epimerase"/>
    <property type="match status" value="1"/>
</dbReference>
<sequence length="319" mass="35604">MKKERICILGGTGFVGSHLIHRLSKTDASITVVTRHRARHRNLLIHPDISLVEADIHDEDALENLFQHCDVVINLVGILNPKGSTGSFEKVHVELAQKVVTACNRTGVQRLLHMSALQAGSVNAISQYLRSKGEGENHAHLQAGNALNVTSFRPSVIFGEGDHLFNKFATMLRLPLLTVPLACPEARFAPIYAQDVAEVFIQAIHNPGTYGKRYDLCGPREYTLMDLMEFTERCIGVRRLIVGLSNSLSRLQAKVLGRLPGKIMTLDNYRSMRSASTCEQPLDNIFDIELTPMESIVPGYLGRKNQQVNYMNYRMAAKR</sequence>
<proteinExistence type="predicted"/>
<evidence type="ECO:0000313" key="3">
    <source>
        <dbReference type="Proteomes" id="UP000654401"/>
    </source>
</evidence>
<organism evidence="2 3">
    <name type="scientific">Candidatus Thiopontia autotrophica</name>
    <dbReference type="NCBI Taxonomy" id="2841688"/>
    <lineage>
        <taxon>Bacteria</taxon>
        <taxon>Pseudomonadati</taxon>
        <taxon>Pseudomonadota</taxon>
        <taxon>Gammaproteobacteria</taxon>
        <taxon>Candidatus Thiopontia</taxon>
    </lineage>
</organism>
<accession>A0A8J6P9E2</accession>
<name>A0A8J6P9E2_9GAMM</name>
<evidence type="ECO:0000313" key="2">
    <source>
        <dbReference type="EMBL" id="MBC8520363.1"/>
    </source>
</evidence>
<gene>
    <name evidence="2" type="ORF">H8D24_08185</name>
</gene>
<dbReference type="Gene3D" id="3.40.50.720">
    <property type="entry name" value="NAD(P)-binding Rossmann-like Domain"/>
    <property type="match status" value="1"/>
</dbReference>
<comment type="caution">
    <text evidence="2">The sequence shown here is derived from an EMBL/GenBank/DDBJ whole genome shotgun (WGS) entry which is preliminary data.</text>
</comment>
<dbReference type="CDD" id="cd05271">
    <property type="entry name" value="NDUFA9_like_SDR_a"/>
    <property type="match status" value="1"/>
</dbReference>
<dbReference type="InterPro" id="IPR001509">
    <property type="entry name" value="Epimerase_deHydtase"/>
</dbReference>
<protein>
    <submittedName>
        <fullName evidence="2">Complex I NDUFA9 subunit family protein</fullName>
    </submittedName>
</protein>
<dbReference type="SUPFAM" id="SSF51735">
    <property type="entry name" value="NAD(P)-binding Rossmann-fold domains"/>
    <property type="match status" value="1"/>
</dbReference>
<feature type="domain" description="NAD-dependent epimerase/dehydratase" evidence="1">
    <location>
        <begin position="6"/>
        <end position="208"/>
    </location>
</feature>
<dbReference type="AlphaFoldDB" id="A0A8J6P9E2"/>
<dbReference type="InterPro" id="IPR051207">
    <property type="entry name" value="ComplexI_NDUFA9_subunit"/>
</dbReference>